<reference evidence="12" key="1">
    <citation type="journal article" date="2023" name="Science">
        <title>Genome structures resolve the early diversification of teleost fishes.</title>
        <authorList>
            <person name="Parey E."/>
            <person name="Louis A."/>
            <person name="Montfort J."/>
            <person name="Bouchez O."/>
            <person name="Roques C."/>
            <person name="Iampietro C."/>
            <person name="Lluch J."/>
            <person name="Castinel A."/>
            <person name="Donnadieu C."/>
            <person name="Desvignes T."/>
            <person name="Floi Bucao C."/>
            <person name="Jouanno E."/>
            <person name="Wen M."/>
            <person name="Mejri S."/>
            <person name="Dirks R."/>
            <person name="Jansen H."/>
            <person name="Henkel C."/>
            <person name="Chen W.J."/>
            <person name="Zahm M."/>
            <person name="Cabau C."/>
            <person name="Klopp C."/>
            <person name="Thompson A.W."/>
            <person name="Robinson-Rechavi M."/>
            <person name="Braasch I."/>
            <person name="Lecointre G."/>
            <person name="Bobe J."/>
            <person name="Postlethwait J.H."/>
            <person name="Berthelot C."/>
            <person name="Roest Crollius H."/>
            <person name="Guiguen Y."/>
        </authorList>
    </citation>
    <scope>NUCLEOTIDE SEQUENCE</scope>
    <source>
        <strain evidence="12">WJC10195</strain>
    </source>
</reference>
<keyword evidence="8 11" id="KW-0503">Monooxygenase</keyword>
<evidence type="ECO:0000256" key="6">
    <source>
        <dbReference type="ARBA" id="ARBA00023002"/>
    </source>
</evidence>
<dbReference type="OrthoDB" id="3934656at2759"/>
<evidence type="ECO:0000256" key="11">
    <source>
        <dbReference type="RuleBase" id="RU000461"/>
    </source>
</evidence>
<evidence type="ECO:0000256" key="7">
    <source>
        <dbReference type="ARBA" id="ARBA00023004"/>
    </source>
</evidence>
<dbReference type="Gene3D" id="1.10.630.10">
    <property type="entry name" value="Cytochrome P450"/>
    <property type="match status" value="1"/>
</dbReference>
<dbReference type="GO" id="GO:0020037">
    <property type="term" value="F:heme binding"/>
    <property type="evidence" value="ECO:0007669"/>
    <property type="project" value="InterPro"/>
</dbReference>
<dbReference type="InterPro" id="IPR001128">
    <property type="entry name" value="Cyt_P450"/>
</dbReference>
<keyword evidence="9" id="KW-0472">Membrane</keyword>
<evidence type="ECO:0000256" key="4">
    <source>
        <dbReference type="ARBA" id="ARBA00022617"/>
    </source>
</evidence>
<keyword evidence="6 11" id="KW-0560">Oxidoreductase</keyword>
<sequence>MAVATILDVLSYLPWQWIDTQAVLLFLSVLIVSKYISGLPSKDSPPGPFPWPIIGNWLNISTKDPIGSFQRFVDTYGDVSRVDLGIARCVLLSGYKGFKEAFVEKADSFTDRPPYPLNDRLCKGLGLISSNGPMWRQQRRFALSTLKYFGVGKKTLENSILEESRLLCEALQAEQGSPLDPHCLMTNTVANIVCTLVFGHRFEYDDHDFHHIIECANEILQLPMTFWGRMYNQFPKLMDFLPGKHQTAFSNGNKLKRFIMEEVKRHKEDRTPSNPRDYIDCYLEEIEKNKDETAGFNEENLIYCVVDLFAAGTETTANSLKWAMLYMAKYPTVQEKVQVEIDRMIGQSRKPTMADRANMPYTYAVIHEIQRFGNIVPFTPPRVTNKDTTLSGFRVLKGTVVIPILKSILQDKNEYALPDQFHPEHFLDKNGKFAKGESFIPFSIGKRMCPGEQLAQMELFLFFYLAAAEVYIPPPKGQGADPRVSGWHHMWTKAFQNLCCVPLTQH</sequence>
<dbReference type="GO" id="GO:0006082">
    <property type="term" value="P:organic acid metabolic process"/>
    <property type="evidence" value="ECO:0007669"/>
    <property type="project" value="TreeGrafter"/>
</dbReference>
<accession>A0A9Q1G7A5</accession>
<dbReference type="GO" id="GO:0005737">
    <property type="term" value="C:cytoplasm"/>
    <property type="evidence" value="ECO:0007669"/>
    <property type="project" value="TreeGrafter"/>
</dbReference>
<dbReference type="Pfam" id="PF00067">
    <property type="entry name" value="p450"/>
    <property type="match status" value="1"/>
</dbReference>
<dbReference type="GO" id="GO:0016020">
    <property type="term" value="C:membrane"/>
    <property type="evidence" value="ECO:0007669"/>
    <property type="project" value="UniProtKB-SubCell"/>
</dbReference>
<keyword evidence="4 10" id="KW-0349">Heme</keyword>
<dbReference type="PRINTS" id="PR00385">
    <property type="entry name" value="P450"/>
</dbReference>
<evidence type="ECO:0000256" key="10">
    <source>
        <dbReference type="PIRSR" id="PIRSR602401-1"/>
    </source>
</evidence>
<dbReference type="GO" id="GO:0005506">
    <property type="term" value="F:iron ion binding"/>
    <property type="evidence" value="ECO:0007669"/>
    <property type="project" value="InterPro"/>
</dbReference>
<evidence type="ECO:0000256" key="5">
    <source>
        <dbReference type="ARBA" id="ARBA00022723"/>
    </source>
</evidence>
<dbReference type="PROSITE" id="PS00086">
    <property type="entry name" value="CYTOCHROME_P450"/>
    <property type="match status" value="1"/>
</dbReference>
<evidence type="ECO:0000256" key="9">
    <source>
        <dbReference type="ARBA" id="ARBA00023136"/>
    </source>
</evidence>
<dbReference type="InterPro" id="IPR036396">
    <property type="entry name" value="Cyt_P450_sf"/>
</dbReference>
<feature type="binding site" description="axial binding residue" evidence="10">
    <location>
        <position position="449"/>
    </location>
    <ligand>
        <name>heme</name>
        <dbReference type="ChEBI" id="CHEBI:30413"/>
    </ligand>
    <ligandPart>
        <name>Fe</name>
        <dbReference type="ChEBI" id="CHEBI:18248"/>
    </ligandPart>
</feature>
<dbReference type="PANTHER" id="PTHR24300">
    <property type="entry name" value="CYTOCHROME P450 508A4-RELATED"/>
    <property type="match status" value="1"/>
</dbReference>
<dbReference type="InterPro" id="IPR017972">
    <property type="entry name" value="Cyt_P450_CS"/>
</dbReference>
<dbReference type="SUPFAM" id="SSF48264">
    <property type="entry name" value="Cytochrome P450"/>
    <property type="match status" value="1"/>
</dbReference>
<dbReference type="Proteomes" id="UP001152622">
    <property type="component" value="Chromosome 2"/>
</dbReference>
<dbReference type="AlphaFoldDB" id="A0A9Q1G7A5"/>
<proteinExistence type="inferred from homology"/>
<dbReference type="InterPro" id="IPR050182">
    <property type="entry name" value="Cytochrome_P450_fam2"/>
</dbReference>
<gene>
    <name evidence="12" type="ORF">SKAU_G00068910</name>
</gene>
<dbReference type="PANTHER" id="PTHR24300:SF177">
    <property type="entry name" value="CYTOCHROME P450 2J2"/>
    <property type="match status" value="1"/>
</dbReference>
<comment type="cofactor">
    <cofactor evidence="1 10">
        <name>heme</name>
        <dbReference type="ChEBI" id="CHEBI:30413"/>
    </cofactor>
</comment>
<dbReference type="EMBL" id="JAINUF010000002">
    <property type="protein sequence ID" value="KAJ8376311.1"/>
    <property type="molecule type" value="Genomic_DNA"/>
</dbReference>
<name>A0A9Q1G7A5_SYNKA</name>
<dbReference type="PRINTS" id="PR00463">
    <property type="entry name" value="EP450I"/>
</dbReference>
<comment type="caution">
    <text evidence="12">The sequence shown here is derived from an EMBL/GenBank/DDBJ whole genome shotgun (WGS) entry which is preliminary data.</text>
</comment>
<keyword evidence="13" id="KW-1185">Reference proteome</keyword>
<dbReference type="GO" id="GO:0006805">
    <property type="term" value="P:xenobiotic metabolic process"/>
    <property type="evidence" value="ECO:0007669"/>
    <property type="project" value="TreeGrafter"/>
</dbReference>
<evidence type="ECO:0000256" key="2">
    <source>
        <dbReference type="ARBA" id="ARBA00004370"/>
    </source>
</evidence>
<protein>
    <recommendedName>
        <fullName evidence="14">Cytochrome P450 2J2-like</fullName>
    </recommendedName>
</protein>
<evidence type="ECO:0000256" key="8">
    <source>
        <dbReference type="ARBA" id="ARBA00023033"/>
    </source>
</evidence>
<evidence type="ECO:0000256" key="3">
    <source>
        <dbReference type="ARBA" id="ARBA00010617"/>
    </source>
</evidence>
<comment type="subcellular location">
    <subcellularLocation>
        <location evidence="2">Membrane</location>
    </subcellularLocation>
</comment>
<evidence type="ECO:0000313" key="13">
    <source>
        <dbReference type="Proteomes" id="UP001152622"/>
    </source>
</evidence>
<keyword evidence="7 10" id="KW-0408">Iron</keyword>
<evidence type="ECO:0008006" key="14">
    <source>
        <dbReference type="Google" id="ProtNLM"/>
    </source>
</evidence>
<dbReference type="GO" id="GO:0016712">
    <property type="term" value="F:oxidoreductase activity, acting on paired donors, with incorporation or reduction of molecular oxygen, reduced flavin or flavoprotein as one donor, and incorporation of one atom of oxygen"/>
    <property type="evidence" value="ECO:0007669"/>
    <property type="project" value="TreeGrafter"/>
</dbReference>
<evidence type="ECO:0000313" key="12">
    <source>
        <dbReference type="EMBL" id="KAJ8376311.1"/>
    </source>
</evidence>
<organism evidence="12 13">
    <name type="scientific">Synaphobranchus kaupii</name>
    <name type="common">Kaup's arrowtooth eel</name>
    <dbReference type="NCBI Taxonomy" id="118154"/>
    <lineage>
        <taxon>Eukaryota</taxon>
        <taxon>Metazoa</taxon>
        <taxon>Chordata</taxon>
        <taxon>Craniata</taxon>
        <taxon>Vertebrata</taxon>
        <taxon>Euteleostomi</taxon>
        <taxon>Actinopterygii</taxon>
        <taxon>Neopterygii</taxon>
        <taxon>Teleostei</taxon>
        <taxon>Anguilliformes</taxon>
        <taxon>Synaphobranchidae</taxon>
        <taxon>Synaphobranchus</taxon>
    </lineage>
</organism>
<dbReference type="FunFam" id="1.10.630.10:FF:000004">
    <property type="entry name" value="cytochrome P450 2D15 isoform X1"/>
    <property type="match status" value="1"/>
</dbReference>
<comment type="similarity">
    <text evidence="3 11">Belongs to the cytochrome P450 family.</text>
</comment>
<keyword evidence="5 10" id="KW-0479">Metal-binding</keyword>
<dbReference type="InterPro" id="IPR002401">
    <property type="entry name" value="Cyt_P450_E_grp-I"/>
</dbReference>
<evidence type="ECO:0000256" key="1">
    <source>
        <dbReference type="ARBA" id="ARBA00001971"/>
    </source>
</evidence>